<comment type="caution">
    <text evidence="4">The sequence shown here is derived from an EMBL/GenBank/DDBJ whole genome shotgun (WGS) entry which is preliminary data.</text>
</comment>
<name>A0A2T3LF56_9GAMM</name>
<dbReference type="SUPFAM" id="SSF53955">
    <property type="entry name" value="Lysozyme-like"/>
    <property type="match status" value="1"/>
</dbReference>
<feature type="signal peptide" evidence="2">
    <location>
        <begin position="1"/>
        <end position="32"/>
    </location>
</feature>
<evidence type="ECO:0000259" key="3">
    <source>
        <dbReference type="Pfam" id="PF01464"/>
    </source>
</evidence>
<evidence type="ECO:0000313" key="5">
    <source>
        <dbReference type="Proteomes" id="UP000241803"/>
    </source>
</evidence>
<accession>A0A2T3LF56</accession>
<dbReference type="EMBL" id="PYOC01000001">
    <property type="protein sequence ID" value="PSV50015.1"/>
    <property type="molecule type" value="Genomic_DNA"/>
</dbReference>
<dbReference type="Proteomes" id="UP000241803">
    <property type="component" value="Unassembled WGS sequence"/>
</dbReference>
<sequence>MMKFWKKYYSALKRLRFMLVVACLLLPSFCQAYSGYDKLIKAYWSQYNPSVPWGLGWAQVKQESAFDCNAVSPVGAMGCAQFMPATWQDMIEAGVVPKDSTPFDTRYALEAQAYYMRTQFNGWQTKNRTFESWVKLGFAGYNAGRGNLYKAQKVCDGGMEYSQIMECLPSITGRHAKETSGYVSKITEYFYRRFGV</sequence>
<feature type="domain" description="Transglycosylase SLT" evidence="3">
    <location>
        <begin position="50"/>
        <end position="153"/>
    </location>
</feature>
<dbReference type="PANTHER" id="PTHR37423">
    <property type="entry name" value="SOLUBLE LYTIC MUREIN TRANSGLYCOSYLASE-RELATED"/>
    <property type="match status" value="1"/>
</dbReference>
<dbReference type="CDD" id="cd00254">
    <property type="entry name" value="LT-like"/>
    <property type="match status" value="1"/>
</dbReference>
<keyword evidence="2" id="KW-0732">Signal</keyword>
<dbReference type="Gene3D" id="1.10.530.10">
    <property type="match status" value="1"/>
</dbReference>
<dbReference type="PANTHER" id="PTHR37423:SF2">
    <property type="entry name" value="MEMBRANE-BOUND LYTIC MUREIN TRANSGLYCOSYLASE C"/>
    <property type="match status" value="1"/>
</dbReference>
<organism evidence="4 5">
    <name type="scientific">Photobacterium indicum</name>
    <dbReference type="NCBI Taxonomy" id="81447"/>
    <lineage>
        <taxon>Bacteria</taxon>
        <taxon>Pseudomonadati</taxon>
        <taxon>Pseudomonadota</taxon>
        <taxon>Gammaproteobacteria</taxon>
        <taxon>Vibrionales</taxon>
        <taxon>Vibrionaceae</taxon>
        <taxon>Photobacterium</taxon>
    </lineage>
</organism>
<evidence type="ECO:0000313" key="4">
    <source>
        <dbReference type="EMBL" id="PSV50015.1"/>
    </source>
</evidence>
<feature type="chain" id="PRO_5015405841" description="Transglycosylase SLT domain-containing protein" evidence="2">
    <location>
        <begin position="33"/>
        <end position="196"/>
    </location>
</feature>
<dbReference type="AlphaFoldDB" id="A0A2T3LF56"/>
<dbReference type="InterPro" id="IPR023346">
    <property type="entry name" value="Lysozyme-like_dom_sf"/>
</dbReference>
<gene>
    <name evidence="4" type="ORF">C9J47_05555</name>
</gene>
<comment type="similarity">
    <text evidence="1">Belongs to the transglycosylase Slt family.</text>
</comment>
<dbReference type="InterPro" id="IPR008258">
    <property type="entry name" value="Transglycosylase_SLT_dom_1"/>
</dbReference>
<keyword evidence="5" id="KW-1185">Reference proteome</keyword>
<dbReference type="RefSeq" id="WP_107252599.1">
    <property type="nucleotide sequence ID" value="NZ_PYOC01000001.1"/>
</dbReference>
<evidence type="ECO:0000256" key="1">
    <source>
        <dbReference type="ARBA" id="ARBA00007734"/>
    </source>
</evidence>
<proteinExistence type="inferred from homology"/>
<protein>
    <recommendedName>
        <fullName evidence="3">Transglycosylase SLT domain-containing protein</fullName>
    </recommendedName>
</protein>
<dbReference type="Pfam" id="PF01464">
    <property type="entry name" value="SLT"/>
    <property type="match status" value="1"/>
</dbReference>
<evidence type="ECO:0000256" key="2">
    <source>
        <dbReference type="SAM" id="SignalP"/>
    </source>
</evidence>
<reference evidence="4 5" key="1">
    <citation type="submission" date="2018-03" db="EMBL/GenBank/DDBJ databases">
        <title>Whole genome sequencing of Histamine producing bacteria.</title>
        <authorList>
            <person name="Butler K."/>
        </authorList>
    </citation>
    <scope>NUCLEOTIDE SEQUENCE [LARGE SCALE GENOMIC DNA]</scope>
    <source>
        <strain evidence="4 5">ATCC 19614</strain>
    </source>
</reference>